<comment type="caution">
    <text evidence="3">The sequence shown here is derived from an EMBL/GenBank/DDBJ whole genome shotgun (WGS) entry which is preliminary data.</text>
</comment>
<dbReference type="EMBL" id="BSNK01000001">
    <property type="protein sequence ID" value="GLQ22587.1"/>
    <property type="molecule type" value="Genomic_DNA"/>
</dbReference>
<reference evidence="3" key="1">
    <citation type="journal article" date="2014" name="Int. J. Syst. Evol. Microbiol.">
        <title>Complete genome of a new Firmicutes species belonging to the dominant human colonic microbiota ('Ruminococcus bicirculans') reveals two chromosomes and a selective capacity to utilize plant glucans.</title>
        <authorList>
            <consortium name="NISC Comparative Sequencing Program"/>
            <person name="Wegmann U."/>
            <person name="Louis P."/>
            <person name="Goesmann A."/>
            <person name="Henrissat B."/>
            <person name="Duncan S.H."/>
            <person name="Flint H.J."/>
        </authorList>
    </citation>
    <scope>NUCLEOTIDE SEQUENCE</scope>
    <source>
        <strain evidence="3">NBRC 108219</strain>
    </source>
</reference>
<feature type="compositionally biased region" description="Basic and acidic residues" evidence="1">
    <location>
        <begin position="30"/>
        <end position="50"/>
    </location>
</feature>
<accession>A0ABQ5V686</accession>
<keyword evidence="4" id="KW-1185">Reference proteome</keyword>
<gene>
    <name evidence="3" type="ORF">GCM10007853_04610</name>
</gene>
<sequence length="86" mass="9925">MTDKKPEKPVTLADYIPPESEPAPKTRGSKKSDRDRLKQLEREASEEKRTVSPRKKRRVRVKTRGNKFVVFLWVAVLIGFALIFGD</sequence>
<reference evidence="3" key="2">
    <citation type="submission" date="2023-01" db="EMBL/GenBank/DDBJ databases">
        <title>Draft genome sequence of Algimonas ampicilliniresistens strain NBRC 108219.</title>
        <authorList>
            <person name="Sun Q."/>
            <person name="Mori K."/>
        </authorList>
    </citation>
    <scope>NUCLEOTIDE SEQUENCE</scope>
    <source>
        <strain evidence="3">NBRC 108219</strain>
    </source>
</reference>
<organism evidence="3 4">
    <name type="scientific">Algimonas ampicilliniresistens</name>
    <dbReference type="NCBI Taxonomy" id="1298735"/>
    <lineage>
        <taxon>Bacteria</taxon>
        <taxon>Pseudomonadati</taxon>
        <taxon>Pseudomonadota</taxon>
        <taxon>Alphaproteobacteria</taxon>
        <taxon>Maricaulales</taxon>
        <taxon>Robiginitomaculaceae</taxon>
        <taxon>Algimonas</taxon>
    </lineage>
</organism>
<protein>
    <submittedName>
        <fullName evidence="3">Uncharacterized protein</fullName>
    </submittedName>
</protein>
<feature type="transmembrane region" description="Helical" evidence="2">
    <location>
        <begin position="65"/>
        <end position="84"/>
    </location>
</feature>
<evidence type="ECO:0000313" key="4">
    <source>
        <dbReference type="Proteomes" id="UP001161391"/>
    </source>
</evidence>
<keyword evidence="2" id="KW-0812">Transmembrane</keyword>
<name>A0ABQ5V686_9PROT</name>
<dbReference type="RefSeq" id="WP_284387069.1">
    <property type="nucleotide sequence ID" value="NZ_BSNK01000001.1"/>
</dbReference>
<feature type="region of interest" description="Disordered" evidence="1">
    <location>
        <begin position="1"/>
        <end position="59"/>
    </location>
</feature>
<evidence type="ECO:0000313" key="3">
    <source>
        <dbReference type="EMBL" id="GLQ22587.1"/>
    </source>
</evidence>
<evidence type="ECO:0000256" key="2">
    <source>
        <dbReference type="SAM" id="Phobius"/>
    </source>
</evidence>
<dbReference type="Proteomes" id="UP001161391">
    <property type="component" value="Unassembled WGS sequence"/>
</dbReference>
<evidence type="ECO:0000256" key="1">
    <source>
        <dbReference type="SAM" id="MobiDB-lite"/>
    </source>
</evidence>
<keyword evidence="2" id="KW-0472">Membrane</keyword>
<proteinExistence type="predicted"/>
<keyword evidence="2" id="KW-1133">Transmembrane helix</keyword>